<dbReference type="EMBL" id="JABBNU010000014">
    <property type="protein sequence ID" value="NMM50640.1"/>
    <property type="molecule type" value="Genomic_DNA"/>
</dbReference>
<dbReference type="SMART" id="SM00899">
    <property type="entry name" value="FeoA"/>
    <property type="match status" value="1"/>
</dbReference>
<protein>
    <submittedName>
        <fullName evidence="3">Ferrous iron transport protein A</fullName>
    </submittedName>
</protein>
<dbReference type="Pfam" id="PF04023">
    <property type="entry name" value="FeoA"/>
    <property type="match status" value="1"/>
</dbReference>
<gene>
    <name evidence="3" type="ORF">HH304_19680</name>
</gene>
<dbReference type="InterPro" id="IPR008988">
    <property type="entry name" value="Transcriptional_repressor_C"/>
</dbReference>
<dbReference type="Proteomes" id="UP000559010">
    <property type="component" value="Unassembled WGS sequence"/>
</dbReference>
<keyword evidence="4" id="KW-1185">Reference proteome</keyword>
<reference evidence="3 4" key="1">
    <citation type="submission" date="2020-04" db="EMBL/GenBank/DDBJ databases">
        <title>Flammeovirgaceae bacterium KN852 isolated from deep sea.</title>
        <authorList>
            <person name="Zhang D.-C."/>
        </authorList>
    </citation>
    <scope>NUCLEOTIDE SEQUENCE [LARGE SCALE GENOMIC DNA]</scope>
    <source>
        <strain evidence="3 4">KN852</strain>
    </source>
</reference>
<evidence type="ECO:0000313" key="4">
    <source>
        <dbReference type="Proteomes" id="UP000559010"/>
    </source>
</evidence>
<dbReference type="InterPro" id="IPR007167">
    <property type="entry name" value="Fe-transptr_FeoA-like"/>
</dbReference>
<comment type="caution">
    <text evidence="3">The sequence shown here is derived from an EMBL/GenBank/DDBJ whole genome shotgun (WGS) entry which is preliminary data.</text>
</comment>
<dbReference type="Gene3D" id="2.30.30.90">
    <property type="match status" value="1"/>
</dbReference>
<evidence type="ECO:0000313" key="3">
    <source>
        <dbReference type="EMBL" id="NMM50640.1"/>
    </source>
</evidence>
<dbReference type="SUPFAM" id="SSF50037">
    <property type="entry name" value="C-terminal domain of transcriptional repressors"/>
    <property type="match status" value="1"/>
</dbReference>
<dbReference type="GO" id="GO:0046914">
    <property type="term" value="F:transition metal ion binding"/>
    <property type="evidence" value="ECO:0007669"/>
    <property type="project" value="InterPro"/>
</dbReference>
<keyword evidence="1" id="KW-0408">Iron</keyword>
<accession>A0A848J827</accession>
<dbReference type="InterPro" id="IPR038157">
    <property type="entry name" value="FeoA_core_dom"/>
</dbReference>
<proteinExistence type="predicted"/>
<evidence type="ECO:0000259" key="2">
    <source>
        <dbReference type="SMART" id="SM00899"/>
    </source>
</evidence>
<feature type="domain" description="Ferrous iron transporter FeoA-like" evidence="2">
    <location>
        <begin position="3"/>
        <end position="74"/>
    </location>
</feature>
<name>A0A848J827_9BACT</name>
<sequence length="76" mass="8127">MTATLASLQEKGKARILSFQDDRIASKLLSMGILPGSTIQVVRKLPGKGAIYLKANGFGVALRNQEAASVLLEEQI</sequence>
<evidence type="ECO:0000256" key="1">
    <source>
        <dbReference type="ARBA" id="ARBA00023004"/>
    </source>
</evidence>
<dbReference type="RefSeq" id="WP_169684998.1">
    <property type="nucleotide sequence ID" value="NZ_JABBNU010000014.1"/>
</dbReference>
<organism evidence="3 4">
    <name type="scientific">Marinigracilibium pacificum</name>
    <dbReference type="NCBI Taxonomy" id="2729599"/>
    <lineage>
        <taxon>Bacteria</taxon>
        <taxon>Pseudomonadati</taxon>
        <taxon>Bacteroidota</taxon>
        <taxon>Cytophagia</taxon>
        <taxon>Cytophagales</taxon>
        <taxon>Flammeovirgaceae</taxon>
        <taxon>Marinigracilibium</taxon>
    </lineage>
</organism>
<dbReference type="AlphaFoldDB" id="A0A848J827"/>